<evidence type="ECO:0000313" key="3">
    <source>
        <dbReference type="Proteomes" id="UP000245086"/>
    </source>
</evidence>
<organism evidence="2 3">
    <name type="scientific">Candidatus Phycosocius bacilliformis</name>
    <dbReference type="NCBI Taxonomy" id="1445552"/>
    <lineage>
        <taxon>Bacteria</taxon>
        <taxon>Pseudomonadati</taxon>
        <taxon>Pseudomonadota</taxon>
        <taxon>Alphaproteobacteria</taxon>
        <taxon>Caulobacterales</taxon>
        <taxon>Caulobacterales incertae sedis</taxon>
        <taxon>Candidatus Phycosocius</taxon>
    </lineage>
</organism>
<dbReference type="GO" id="GO:0005829">
    <property type="term" value="C:cytosol"/>
    <property type="evidence" value="ECO:0007669"/>
    <property type="project" value="TreeGrafter"/>
</dbReference>
<dbReference type="InterPro" id="IPR036812">
    <property type="entry name" value="NAD(P)_OxRdtase_dom_sf"/>
</dbReference>
<evidence type="ECO:0000313" key="2">
    <source>
        <dbReference type="EMBL" id="GBF57134.1"/>
    </source>
</evidence>
<proteinExistence type="predicted"/>
<name>A0A2P2E7W0_9PROT</name>
<dbReference type="Pfam" id="PF00248">
    <property type="entry name" value="Aldo_ket_red"/>
    <property type="match status" value="1"/>
</dbReference>
<dbReference type="InterPro" id="IPR023210">
    <property type="entry name" value="NADP_OxRdtase_dom"/>
</dbReference>
<gene>
    <name evidence="2" type="primary">ydhF</name>
    <name evidence="2" type="ORF">PbB2_00794</name>
</gene>
<dbReference type="SUPFAM" id="SSF51430">
    <property type="entry name" value="NAD(P)-linked oxidoreductase"/>
    <property type="match status" value="1"/>
</dbReference>
<evidence type="ECO:0000259" key="1">
    <source>
        <dbReference type="Pfam" id="PF00248"/>
    </source>
</evidence>
<comment type="caution">
    <text evidence="2">The sequence shown here is derived from an EMBL/GenBank/DDBJ whole genome shotgun (WGS) entry which is preliminary data.</text>
</comment>
<dbReference type="InterPro" id="IPR050523">
    <property type="entry name" value="AKR_Detox_Biosynth"/>
</dbReference>
<dbReference type="PANTHER" id="PTHR43364:SF1">
    <property type="entry name" value="OXIDOREDUCTASE YDHF"/>
    <property type="match status" value="1"/>
</dbReference>
<protein>
    <submittedName>
        <fullName evidence="2">Oxidoreductase YdhF</fullName>
    </submittedName>
</protein>
<dbReference type="EMBL" id="BFBR01000002">
    <property type="protein sequence ID" value="GBF57134.1"/>
    <property type="molecule type" value="Genomic_DNA"/>
</dbReference>
<feature type="domain" description="NADP-dependent oxidoreductase" evidence="1">
    <location>
        <begin position="22"/>
        <end position="292"/>
    </location>
</feature>
<dbReference type="AlphaFoldDB" id="A0A2P2E7W0"/>
<dbReference type="PANTHER" id="PTHR43364">
    <property type="entry name" value="NADH-SPECIFIC METHYLGLYOXAL REDUCTASE-RELATED"/>
    <property type="match status" value="1"/>
</dbReference>
<accession>A0A2P2E7W0</accession>
<sequence>MTILSPTTLRPLGQSGLMVTGLGWGMWRFAGQDVASARRLIDSVFEAGINFFDTADIYGFNGSGGFGDAEALLGEVFAQAPELRAKMVLASKGGIIPPRPYDSSYDYLVGACEASLKRMRIESLDLWQIHRPDLLTHPEEIARAVNHLIESGKIRTFGVSNYTIAQTRALAAHLDHPIVSFQPEFSPIALDAMIDGTLDLAMEIGASVLAWSPLGGGRLAKNGEDSRTKAVIAALDAVAARHGVSRTSIAYAWVGRHPSQPIALVGTQNPARILETREVAKVSLSADEWYQILVASRGAPMP</sequence>
<keyword evidence="3" id="KW-1185">Reference proteome</keyword>
<dbReference type="Gene3D" id="3.20.20.100">
    <property type="entry name" value="NADP-dependent oxidoreductase domain"/>
    <property type="match status" value="1"/>
</dbReference>
<reference evidence="2" key="1">
    <citation type="journal article" date="2018" name="Genome Announc.">
        <title>Draft Genome Sequence of "Candidatus Phycosocius bacilliformis," an Alphaproteobacterial Ectosymbiont of the Hydrocarbon-Producing Green Alga Botryococcus braunii.</title>
        <authorList>
            <person name="Tanabe Y."/>
            <person name="Yamaguchi H."/>
            <person name="Watanabe M.M."/>
        </authorList>
    </citation>
    <scope>NUCLEOTIDE SEQUENCE [LARGE SCALE GENOMIC DNA]</scope>
    <source>
        <strain evidence="2">BOTRYCO-2</strain>
    </source>
</reference>
<dbReference type="RefSeq" id="WP_192576150.1">
    <property type="nucleotide sequence ID" value="NZ_BFBR01000002.1"/>
</dbReference>
<dbReference type="Proteomes" id="UP000245086">
    <property type="component" value="Unassembled WGS sequence"/>
</dbReference>